<feature type="signal peptide" evidence="5">
    <location>
        <begin position="1"/>
        <end position="19"/>
    </location>
</feature>
<name>A0AAD9SWQ5_9HELO</name>
<feature type="compositionally biased region" description="Low complexity" evidence="4">
    <location>
        <begin position="442"/>
        <end position="472"/>
    </location>
</feature>
<keyword evidence="8" id="KW-1185">Reference proteome</keyword>
<feature type="chain" id="PRO_5042237519" description="Peptidase A1 domain-containing protein" evidence="5">
    <location>
        <begin position="20"/>
        <end position="528"/>
    </location>
</feature>
<dbReference type="PANTHER" id="PTHR47966">
    <property type="entry name" value="BETA-SITE APP-CLEAVING ENZYME, ISOFORM A-RELATED"/>
    <property type="match status" value="1"/>
</dbReference>
<dbReference type="SUPFAM" id="SSF50630">
    <property type="entry name" value="Acid proteases"/>
    <property type="match status" value="1"/>
</dbReference>
<keyword evidence="3" id="KW-1015">Disulfide bond</keyword>
<dbReference type="CDD" id="cd05471">
    <property type="entry name" value="pepsin_like"/>
    <property type="match status" value="1"/>
</dbReference>
<dbReference type="InterPro" id="IPR021109">
    <property type="entry name" value="Peptidase_aspartic_dom_sf"/>
</dbReference>
<dbReference type="Gene3D" id="2.40.70.10">
    <property type="entry name" value="Acid Proteases"/>
    <property type="match status" value="2"/>
</dbReference>
<feature type="disulfide bond" evidence="3">
    <location>
        <begin position="365"/>
        <end position="396"/>
    </location>
</feature>
<dbReference type="GO" id="GO:0004190">
    <property type="term" value="F:aspartic-type endopeptidase activity"/>
    <property type="evidence" value="ECO:0007669"/>
    <property type="project" value="InterPro"/>
</dbReference>
<feature type="compositionally biased region" description="Low complexity" evidence="4">
    <location>
        <begin position="489"/>
        <end position="501"/>
    </location>
</feature>
<feature type="region of interest" description="Disordered" evidence="4">
    <location>
        <begin position="442"/>
        <end position="501"/>
    </location>
</feature>
<dbReference type="EMBL" id="JAUBYV010000008">
    <property type="protein sequence ID" value="KAK2625075.1"/>
    <property type="molecule type" value="Genomic_DNA"/>
</dbReference>
<dbReference type="InterPro" id="IPR001461">
    <property type="entry name" value="Aspartic_peptidase_A1"/>
</dbReference>
<dbReference type="PROSITE" id="PS51767">
    <property type="entry name" value="PEPTIDASE_A1"/>
    <property type="match status" value="1"/>
</dbReference>
<feature type="disulfide bond" evidence="3">
    <location>
        <begin position="162"/>
        <end position="167"/>
    </location>
</feature>
<dbReference type="AlphaFoldDB" id="A0AAD9SWQ5"/>
<gene>
    <name evidence="7" type="ORF">QTJ16_005444</name>
</gene>
<evidence type="ECO:0000259" key="6">
    <source>
        <dbReference type="PROSITE" id="PS51767"/>
    </source>
</evidence>
<evidence type="ECO:0000313" key="8">
    <source>
        <dbReference type="Proteomes" id="UP001285354"/>
    </source>
</evidence>
<dbReference type="InterPro" id="IPR033121">
    <property type="entry name" value="PEPTIDASE_A1"/>
</dbReference>
<proteinExistence type="inferred from homology"/>
<keyword evidence="5" id="KW-0732">Signal</keyword>
<feature type="domain" description="Peptidase A1" evidence="6">
    <location>
        <begin position="131"/>
        <end position="434"/>
    </location>
</feature>
<sequence>MLLPKGFVIAVVLAWMTTASFLRFPDNRCVQEHRCVAERTVEENGARSAEGATLKLVRRTPKHDLPYELQIGRLAQRLRTKYQRGTPVQPIKAQKHDDLAKRTNTYSISPAATPTQLMSAGIYQDGADLTYFIEVMIGSNDTPLYLLLDTGAAQTWVKGKSCMSNSCQSYDTYDPASSESFKDANTTFQISYGSGEVAGIFGEDTISFAGLTLSVFFGIANTTSDEFSAFPFDGILGLSHAQSNLPVFTDTLVASKKLKSNVFGISINRAADGANDGEINFGAPNTENYDGSLSYNVVSKTGGGGWVIPLGNVGFGTTQSNISGRSAFIDTGTSFIFCPSEDAEIFHALVPGAESKENGIYTVPCDTSTLLTFTFGDRTYSVEPEDWISPEDAGVCLSYVYGEAIIPGNWLLGDTFLKNVYSLFDVDQNKIGFAQKKVAGATSPSVSSTSTSTGTKPSSGTSVTATADSTSTLGLQVHETPSSTPPASPSEGSAASPSATSSKKSDAIHLVSDLLPGTIVIGLIALVA</sequence>
<accession>A0AAD9SWQ5</accession>
<feature type="active site" evidence="2">
    <location>
        <position position="149"/>
    </location>
</feature>
<dbReference type="InterPro" id="IPR034164">
    <property type="entry name" value="Pepsin-like_dom"/>
</dbReference>
<comment type="similarity">
    <text evidence="1">Belongs to the peptidase A1 family.</text>
</comment>
<dbReference type="Proteomes" id="UP001285354">
    <property type="component" value="Unassembled WGS sequence"/>
</dbReference>
<evidence type="ECO:0000256" key="3">
    <source>
        <dbReference type="PIRSR" id="PIRSR601461-2"/>
    </source>
</evidence>
<organism evidence="7 8">
    <name type="scientific">Diplocarpon rosae</name>
    <dbReference type="NCBI Taxonomy" id="946125"/>
    <lineage>
        <taxon>Eukaryota</taxon>
        <taxon>Fungi</taxon>
        <taxon>Dikarya</taxon>
        <taxon>Ascomycota</taxon>
        <taxon>Pezizomycotina</taxon>
        <taxon>Leotiomycetes</taxon>
        <taxon>Helotiales</taxon>
        <taxon>Drepanopezizaceae</taxon>
        <taxon>Diplocarpon</taxon>
    </lineage>
</organism>
<evidence type="ECO:0000256" key="2">
    <source>
        <dbReference type="PIRSR" id="PIRSR601461-1"/>
    </source>
</evidence>
<evidence type="ECO:0000256" key="4">
    <source>
        <dbReference type="SAM" id="MobiDB-lite"/>
    </source>
</evidence>
<dbReference type="Pfam" id="PF00026">
    <property type="entry name" value="Asp"/>
    <property type="match status" value="1"/>
</dbReference>
<feature type="active site" evidence="2">
    <location>
        <position position="330"/>
    </location>
</feature>
<dbReference type="PRINTS" id="PR00792">
    <property type="entry name" value="PEPSIN"/>
</dbReference>
<dbReference type="FunFam" id="2.40.70.10:FF:000085">
    <property type="entry name" value="Aspartic-type endopeptidase (CtsD), putative"/>
    <property type="match status" value="1"/>
</dbReference>
<dbReference type="PANTHER" id="PTHR47966:SF75">
    <property type="entry name" value="ENDOPEPTIDASE (CTSD), PUTATIVE (AFU_ORTHOLOGUE AFUA_4G07040)-RELATED"/>
    <property type="match status" value="1"/>
</dbReference>
<evidence type="ECO:0000256" key="1">
    <source>
        <dbReference type="ARBA" id="ARBA00007447"/>
    </source>
</evidence>
<evidence type="ECO:0000256" key="5">
    <source>
        <dbReference type="SAM" id="SignalP"/>
    </source>
</evidence>
<protein>
    <recommendedName>
        <fullName evidence="6">Peptidase A1 domain-containing protein</fullName>
    </recommendedName>
</protein>
<comment type="caution">
    <text evidence="7">The sequence shown here is derived from an EMBL/GenBank/DDBJ whole genome shotgun (WGS) entry which is preliminary data.</text>
</comment>
<dbReference type="GO" id="GO:0006508">
    <property type="term" value="P:proteolysis"/>
    <property type="evidence" value="ECO:0007669"/>
    <property type="project" value="InterPro"/>
</dbReference>
<reference evidence="7" key="1">
    <citation type="submission" date="2023-06" db="EMBL/GenBank/DDBJ databases">
        <title>Draft genome of Marssonina rosae.</title>
        <authorList>
            <person name="Cheng Q."/>
        </authorList>
    </citation>
    <scope>NUCLEOTIDE SEQUENCE</scope>
    <source>
        <strain evidence="7">R4</strain>
    </source>
</reference>
<evidence type="ECO:0000313" key="7">
    <source>
        <dbReference type="EMBL" id="KAK2625075.1"/>
    </source>
</evidence>